<evidence type="ECO:0000313" key="2">
    <source>
        <dbReference type="Proteomes" id="UP000650081"/>
    </source>
</evidence>
<dbReference type="Proteomes" id="UP000650081">
    <property type="component" value="Unassembled WGS sequence"/>
</dbReference>
<keyword evidence="2" id="KW-1185">Reference proteome</keyword>
<proteinExistence type="predicted"/>
<name>A0A923TAP9_9BACT</name>
<protein>
    <submittedName>
        <fullName evidence="1">Uncharacterized protein</fullName>
    </submittedName>
</protein>
<organism evidence="1 2">
    <name type="scientific">Neolewinella lacunae</name>
    <dbReference type="NCBI Taxonomy" id="1517758"/>
    <lineage>
        <taxon>Bacteria</taxon>
        <taxon>Pseudomonadati</taxon>
        <taxon>Bacteroidota</taxon>
        <taxon>Saprospiria</taxon>
        <taxon>Saprospirales</taxon>
        <taxon>Lewinellaceae</taxon>
        <taxon>Neolewinella</taxon>
    </lineage>
</organism>
<reference evidence="1" key="1">
    <citation type="submission" date="2020-08" db="EMBL/GenBank/DDBJ databases">
        <title>Lewinella bacteria from marine environments.</title>
        <authorList>
            <person name="Zhong Y."/>
        </authorList>
    </citation>
    <scope>NUCLEOTIDE SEQUENCE</scope>
    <source>
        <strain evidence="1">KCTC 42187</strain>
    </source>
</reference>
<comment type="caution">
    <text evidence="1">The sequence shown here is derived from an EMBL/GenBank/DDBJ whole genome shotgun (WGS) entry which is preliminary data.</text>
</comment>
<dbReference type="EMBL" id="JACSIT010000152">
    <property type="protein sequence ID" value="MBC6996418.1"/>
    <property type="molecule type" value="Genomic_DNA"/>
</dbReference>
<evidence type="ECO:0000313" key="1">
    <source>
        <dbReference type="EMBL" id="MBC6996418.1"/>
    </source>
</evidence>
<dbReference type="RefSeq" id="WP_187468424.1">
    <property type="nucleotide sequence ID" value="NZ_JACSIT010000152.1"/>
</dbReference>
<dbReference type="AlphaFoldDB" id="A0A923TAP9"/>
<accession>A0A923TAP9</accession>
<sequence>MSTFKDRLLTDVSGLCRELFLRRLQLVREQQLVSEKAKEDIRRLIDRLQAFSLMTPFPDEASFADNPVAELKASLAEAGHDPEEIQFRLEEWVSTAVPPPAAPPKGNPAGTTLPINQRMIDNLDNLRSAIDKTRTRLLLAGDNYDQVAYVAARNEFTLAQSVYGERLRLNQVTSSNAECARAEQILLPGIEQAKGRNFPEKIQDAADFMKANTFPEA</sequence>
<gene>
    <name evidence="1" type="ORF">H9S92_19760</name>
</gene>